<evidence type="ECO:0000256" key="1">
    <source>
        <dbReference type="ARBA" id="ARBA00022553"/>
    </source>
</evidence>
<dbReference type="PROSITE" id="PS50110">
    <property type="entry name" value="RESPONSE_REGULATORY"/>
    <property type="match status" value="1"/>
</dbReference>
<dbReference type="InterPro" id="IPR050595">
    <property type="entry name" value="Bact_response_regulator"/>
</dbReference>
<dbReference type="Gene3D" id="3.40.50.2300">
    <property type="match status" value="1"/>
</dbReference>
<dbReference type="PANTHER" id="PTHR44591:SF23">
    <property type="entry name" value="CHEY SUBFAMILY"/>
    <property type="match status" value="1"/>
</dbReference>
<feature type="modified residue" description="4-aspartylphosphate" evidence="2">
    <location>
        <position position="393"/>
    </location>
</feature>
<accession>A0A975T7H1</accession>
<dbReference type="PANTHER" id="PTHR44591">
    <property type="entry name" value="STRESS RESPONSE REGULATOR PROTEIN 1"/>
    <property type="match status" value="1"/>
</dbReference>
<keyword evidence="5" id="KW-1185">Reference proteome</keyword>
<evidence type="ECO:0000313" key="5">
    <source>
        <dbReference type="Proteomes" id="UP000683511"/>
    </source>
</evidence>
<proteinExistence type="predicted"/>
<dbReference type="KEGG" id="rsin:B6N60_02303"/>
<name>A0A975T7H1_9NOST</name>
<dbReference type="AlphaFoldDB" id="A0A975T7H1"/>
<keyword evidence="1 2" id="KW-0597">Phosphoprotein</keyword>
<organism evidence="4 5">
    <name type="scientific">Richelia sinica FACHB-800</name>
    <dbReference type="NCBI Taxonomy" id="1357546"/>
    <lineage>
        <taxon>Bacteria</taxon>
        <taxon>Bacillati</taxon>
        <taxon>Cyanobacteriota</taxon>
        <taxon>Cyanophyceae</taxon>
        <taxon>Nostocales</taxon>
        <taxon>Nostocaceae</taxon>
        <taxon>Richelia</taxon>
    </lineage>
</organism>
<dbReference type="Pfam" id="PF14332">
    <property type="entry name" value="DUF4388"/>
    <property type="match status" value="1"/>
</dbReference>
<dbReference type="SMART" id="SM00448">
    <property type="entry name" value="REC"/>
    <property type="match status" value="1"/>
</dbReference>
<dbReference type="InterPro" id="IPR001789">
    <property type="entry name" value="Sig_transdc_resp-reg_receiver"/>
</dbReference>
<dbReference type="Pfam" id="PF00072">
    <property type="entry name" value="Response_reg"/>
    <property type="match status" value="1"/>
</dbReference>
<evidence type="ECO:0000259" key="3">
    <source>
        <dbReference type="PROSITE" id="PS50110"/>
    </source>
</evidence>
<feature type="domain" description="Response regulatory" evidence="3">
    <location>
        <begin position="344"/>
        <end position="460"/>
    </location>
</feature>
<dbReference type="InterPro" id="IPR011006">
    <property type="entry name" value="CheY-like_superfamily"/>
</dbReference>
<gene>
    <name evidence="4" type="ORF">B6N60_02303</name>
</gene>
<dbReference type="EMBL" id="CP021056">
    <property type="protein sequence ID" value="QXE23613.1"/>
    <property type="molecule type" value="Genomic_DNA"/>
</dbReference>
<sequence>MNNIGTFTKLSPLGLLRQLINAGESTCLRAISNSVSWSIYLEQGKIIYATHSLEPFERLDRHVRRLSQTIPALSLELRVQLRLKFEPDLTNNLSLEPSNRGEQPPEYQAISWLMNEEYLQGTQAAKLIQDLVREVIESFLLVSEGNYELVVAANSLPVICQLDGEETLTHCQARLKAWQSLSPHISSPDQRPYLFIKSICADKNFPGREQNLSDWMKGFSLRHLAVIMNQDEVKLATDLHPFIVKGAVMLHEPDPPFDLLPKTFIDKPKLPIYSQIVVNRELVNAAQVSEETAPVADRIEQVENLVIQPPIPEPPLEQIAIEDSTESKPETVTTTTIPTKKAYKIVAVDDSPTILKEISRCLEDENVAVVTINDPVKAVMSIIRHKPDLILLDLNMAGIDGYELCRIIRNNSTFKSVPIIFVTSNKGIVDKVKAKIVGASGYLTKPFKREDLLKIIFMNLE</sequence>
<dbReference type="InterPro" id="IPR025497">
    <property type="entry name" value="PatA-like_N"/>
</dbReference>
<dbReference type="RefSeq" id="WP_190605894.1">
    <property type="nucleotide sequence ID" value="NZ_CP021056.1"/>
</dbReference>
<dbReference type="SUPFAM" id="SSF52172">
    <property type="entry name" value="CheY-like"/>
    <property type="match status" value="1"/>
</dbReference>
<dbReference type="PIRSF" id="PIRSF005897">
    <property type="entry name" value="RR_PatA"/>
    <property type="match status" value="1"/>
</dbReference>
<evidence type="ECO:0000313" key="4">
    <source>
        <dbReference type="EMBL" id="QXE23613.1"/>
    </source>
</evidence>
<reference evidence="4" key="1">
    <citation type="submission" date="2017-04" db="EMBL/GenBank/DDBJ databases">
        <title>Genome deletions in a multicellular cyanobacterial endosymbiont for morphological adaptation in marine diatoms.</title>
        <authorList>
            <person name="Wang Y."/>
            <person name="Gao H."/>
            <person name="Li R."/>
            <person name="Xu X."/>
        </authorList>
    </citation>
    <scope>NUCLEOTIDE SEQUENCE</scope>
    <source>
        <strain evidence="4">FACHB 800</strain>
    </source>
</reference>
<dbReference type="InterPro" id="IPR024186">
    <property type="entry name" value="Sig_transdc_resp-reg_PatA"/>
</dbReference>
<protein>
    <submittedName>
        <fullName evidence="4">Response regulator receiver protein</fullName>
    </submittedName>
</protein>
<evidence type="ECO:0000256" key="2">
    <source>
        <dbReference type="PROSITE-ProRule" id="PRU00169"/>
    </source>
</evidence>
<dbReference type="GO" id="GO:0000160">
    <property type="term" value="P:phosphorelay signal transduction system"/>
    <property type="evidence" value="ECO:0007669"/>
    <property type="project" value="InterPro"/>
</dbReference>
<dbReference type="Proteomes" id="UP000683511">
    <property type="component" value="Chromosome"/>
</dbReference>